<dbReference type="HAMAP" id="MF_01813">
    <property type="entry name" value="MenG_UbiE_methyltr"/>
    <property type="match status" value="1"/>
</dbReference>
<dbReference type="PANTHER" id="PTHR43591:SF24">
    <property type="entry name" value="2-METHOXY-6-POLYPRENYL-1,4-BENZOQUINOL METHYLASE, MITOCHONDRIAL"/>
    <property type="match status" value="1"/>
</dbReference>
<feature type="binding site" evidence="5">
    <location>
        <begin position="118"/>
        <end position="119"/>
    </location>
    <ligand>
        <name>S-adenosyl-L-methionine</name>
        <dbReference type="ChEBI" id="CHEBI:59789"/>
    </ligand>
</feature>
<comment type="similarity">
    <text evidence="5">Belongs to the class I-like SAM-binding methyltransferase superfamily. MenG/UbiE family.</text>
</comment>
<evidence type="ECO:0000313" key="7">
    <source>
        <dbReference type="Proteomes" id="UP000014216"/>
    </source>
</evidence>
<dbReference type="EC" id="2.1.1.163" evidence="5"/>
<keyword evidence="1 5" id="KW-0474">Menaquinone biosynthesis</keyword>
<dbReference type="PANTHER" id="PTHR43591">
    <property type="entry name" value="METHYLTRANSFERASE"/>
    <property type="match status" value="1"/>
</dbReference>
<dbReference type="NCBIfam" id="TIGR01934">
    <property type="entry name" value="MenG_MenH_UbiE"/>
    <property type="match status" value="1"/>
</dbReference>
<dbReference type="OrthoDB" id="9808140at2"/>
<dbReference type="Proteomes" id="UP000014216">
    <property type="component" value="Unassembled WGS sequence"/>
</dbReference>
<comment type="caution">
    <text evidence="5">Lacks conserved residue(s) required for the propagation of feature annotation.</text>
</comment>
<dbReference type="CDD" id="cd02440">
    <property type="entry name" value="AdoMet_MTases"/>
    <property type="match status" value="1"/>
</dbReference>
<dbReference type="InterPro" id="IPR004033">
    <property type="entry name" value="UbiE/COQ5_MeTrFase"/>
</dbReference>
<evidence type="ECO:0000256" key="3">
    <source>
        <dbReference type="ARBA" id="ARBA00022679"/>
    </source>
</evidence>
<dbReference type="GO" id="GO:0032259">
    <property type="term" value="P:methylation"/>
    <property type="evidence" value="ECO:0007669"/>
    <property type="project" value="UniProtKB-KW"/>
</dbReference>
<dbReference type="GO" id="GO:0009234">
    <property type="term" value="P:menaquinone biosynthetic process"/>
    <property type="evidence" value="ECO:0007669"/>
    <property type="project" value="UniProtKB-UniRule"/>
</dbReference>
<reference evidence="6 7" key="1">
    <citation type="journal article" date="2013" name="Genome Announc.">
        <title>Draft Genome Sequence of Desulfotignum phosphitoxidans DSM 13687 Strain FiPS-3.</title>
        <authorList>
            <person name="Poehlein A."/>
            <person name="Daniel R."/>
            <person name="Simeonova D.D."/>
        </authorList>
    </citation>
    <scope>NUCLEOTIDE SEQUENCE [LARGE SCALE GENOMIC DNA]</scope>
    <source>
        <strain evidence="6 7">DSM 13687</strain>
    </source>
</reference>
<sequence length="260" mass="29005">MTMSPKIPPKQIPASDKKKVVVQYFDAIGQRYDLADTLMSFGLHFFWRRAVLKHLAPAKGSRILDLCGGAGEFARRIAGTGAPGMTAVSDLSRSMLAAGKRRTREKTPENPIQWVRSDAEQLGFAENSFDGVIVGYGIRNLSDLSRGLHEIQRVLVPGGKLVIMEFSIPQSRWLRVLYHWYSFWVMPGFGRLITGEEAPFVYLAKSIRTFPPPKKVREMIASAGFVRVTNQPLSNGLVTVYSAIKQERSCHTPSWGPDIP</sequence>
<dbReference type="Pfam" id="PF01209">
    <property type="entry name" value="Ubie_methyltran"/>
    <property type="match status" value="1"/>
</dbReference>
<evidence type="ECO:0000256" key="1">
    <source>
        <dbReference type="ARBA" id="ARBA00022428"/>
    </source>
</evidence>
<keyword evidence="4 5" id="KW-0949">S-adenosyl-L-methionine</keyword>
<dbReference type="SUPFAM" id="SSF53335">
    <property type="entry name" value="S-adenosyl-L-methionine-dependent methyltransferases"/>
    <property type="match status" value="1"/>
</dbReference>
<dbReference type="UniPathway" id="UPA00079">
    <property type="reaction ID" value="UER00169"/>
</dbReference>
<accession>S0G7Z2</accession>
<organism evidence="6 7">
    <name type="scientific">Desulfotignum phosphitoxidans DSM 13687</name>
    <dbReference type="NCBI Taxonomy" id="1286635"/>
    <lineage>
        <taxon>Bacteria</taxon>
        <taxon>Pseudomonadati</taxon>
        <taxon>Thermodesulfobacteriota</taxon>
        <taxon>Desulfobacteria</taxon>
        <taxon>Desulfobacterales</taxon>
        <taxon>Desulfobacteraceae</taxon>
        <taxon>Desulfotignum</taxon>
    </lineage>
</organism>
<keyword evidence="6" id="KW-0830">Ubiquinone</keyword>
<dbReference type="GO" id="GO:0043770">
    <property type="term" value="F:demethylmenaquinone methyltransferase activity"/>
    <property type="evidence" value="ECO:0007669"/>
    <property type="project" value="UniProtKB-UniRule"/>
</dbReference>
<dbReference type="PROSITE" id="PS51608">
    <property type="entry name" value="SAM_MT_UBIE"/>
    <property type="match status" value="1"/>
</dbReference>
<keyword evidence="3 5" id="KW-0808">Transferase</keyword>
<evidence type="ECO:0000256" key="4">
    <source>
        <dbReference type="ARBA" id="ARBA00022691"/>
    </source>
</evidence>
<evidence type="ECO:0000256" key="2">
    <source>
        <dbReference type="ARBA" id="ARBA00022603"/>
    </source>
</evidence>
<comment type="caution">
    <text evidence="6">The sequence shown here is derived from an EMBL/GenBank/DDBJ whole genome shotgun (WGS) entry which is preliminary data.</text>
</comment>
<evidence type="ECO:0000256" key="5">
    <source>
        <dbReference type="HAMAP-Rule" id="MF_01813"/>
    </source>
</evidence>
<keyword evidence="2 5" id="KW-0489">Methyltransferase</keyword>
<comment type="catalytic activity">
    <reaction evidence="5">
        <text>a 2-demethylmenaquinol + S-adenosyl-L-methionine = a menaquinol + S-adenosyl-L-homocysteine + H(+)</text>
        <dbReference type="Rhea" id="RHEA:42640"/>
        <dbReference type="Rhea" id="RHEA-COMP:9539"/>
        <dbReference type="Rhea" id="RHEA-COMP:9563"/>
        <dbReference type="ChEBI" id="CHEBI:15378"/>
        <dbReference type="ChEBI" id="CHEBI:18151"/>
        <dbReference type="ChEBI" id="CHEBI:55437"/>
        <dbReference type="ChEBI" id="CHEBI:57856"/>
        <dbReference type="ChEBI" id="CHEBI:59789"/>
        <dbReference type="EC" id="2.1.1.163"/>
    </reaction>
</comment>
<comment type="pathway">
    <text evidence="5">Quinol/quinone metabolism; menaquinone biosynthesis; menaquinol from 1,4-dihydroxy-2-naphthoate: step 2/2.</text>
</comment>
<proteinExistence type="inferred from homology"/>
<dbReference type="RefSeq" id="WP_006963998.1">
    <property type="nucleotide sequence ID" value="NZ_APJX01000001.1"/>
</dbReference>
<keyword evidence="7" id="KW-1185">Reference proteome</keyword>
<comment type="function">
    <text evidence="5">Methyltransferase required for the conversion of demethylmenaquinol (DMKH2) to menaquinol (MKH2).</text>
</comment>
<dbReference type="UniPathway" id="UPA00232"/>
<feature type="binding site" evidence="5">
    <location>
        <position position="90"/>
    </location>
    <ligand>
        <name>S-adenosyl-L-methionine</name>
        <dbReference type="ChEBI" id="CHEBI:59789"/>
    </ligand>
</feature>
<dbReference type="GO" id="GO:0008425">
    <property type="term" value="F:2-methoxy-6-polyprenyl-1,4-benzoquinol methyltransferase activity"/>
    <property type="evidence" value="ECO:0007669"/>
    <property type="project" value="TreeGrafter"/>
</dbReference>
<name>S0G7Z2_9BACT</name>
<evidence type="ECO:0000313" key="6">
    <source>
        <dbReference type="EMBL" id="EMS81306.1"/>
    </source>
</evidence>
<dbReference type="EMBL" id="APJX01000001">
    <property type="protein sequence ID" value="EMS81306.1"/>
    <property type="molecule type" value="Genomic_DNA"/>
</dbReference>
<dbReference type="AlphaFoldDB" id="S0G7Z2"/>
<dbReference type="Gene3D" id="3.40.50.150">
    <property type="entry name" value="Vaccinia Virus protein VP39"/>
    <property type="match status" value="1"/>
</dbReference>
<protein>
    <recommendedName>
        <fullName evidence="5">Demethylmenaquinone methyltransferase</fullName>
        <ecNumber evidence="5">2.1.1.163</ecNumber>
    </recommendedName>
</protein>
<gene>
    <name evidence="6" type="primary">ubiE</name>
    <name evidence="5" type="synonym">menG</name>
    <name evidence="6" type="ORF">Dpo_1c04470</name>
</gene>
<dbReference type="InterPro" id="IPR029063">
    <property type="entry name" value="SAM-dependent_MTases_sf"/>
</dbReference>